<evidence type="ECO:0000313" key="3">
    <source>
        <dbReference type="Proteomes" id="UP001432146"/>
    </source>
</evidence>
<gene>
    <name evidence="2" type="ORF">QLX08_001034</name>
</gene>
<dbReference type="EMBL" id="JAWNGG020000013">
    <property type="protein sequence ID" value="KAK9309294.1"/>
    <property type="molecule type" value="Genomic_DNA"/>
</dbReference>
<protein>
    <submittedName>
        <fullName evidence="2">Uncharacterized protein</fullName>
    </submittedName>
</protein>
<keyword evidence="3" id="KW-1185">Reference proteome</keyword>
<proteinExistence type="predicted"/>
<reference evidence="2 3" key="1">
    <citation type="submission" date="2024-05" db="EMBL/GenBank/DDBJ databases">
        <title>The nuclear and mitochondrial genome assemblies of Tetragonisca angustula (Apidae: Meliponini), a tiny yet remarkable pollinator in the Neotropics.</title>
        <authorList>
            <person name="Ferrari R."/>
            <person name="Ricardo P.C."/>
            <person name="Dias F.C."/>
            <person name="Araujo N.S."/>
            <person name="Soares D.O."/>
            <person name="Zhou Q.-S."/>
            <person name="Zhu C.-D."/>
            <person name="Coutinho L."/>
            <person name="Airas M.C."/>
            <person name="Batista T.M."/>
        </authorList>
    </citation>
    <scope>NUCLEOTIDE SEQUENCE [LARGE SCALE GENOMIC DNA]</scope>
    <source>
        <strain evidence="2">ASF017062</strain>
        <tissue evidence="2">Abdomen</tissue>
    </source>
</reference>
<dbReference type="AlphaFoldDB" id="A0AAW1AGJ6"/>
<dbReference type="Proteomes" id="UP001432146">
    <property type="component" value="Unassembled WGS sequence"/>
</dbReference>
<feature type="region of interest" description="Disordered" evidence="1">
    <location>
        <begin position="73"/>
        <end position="96"/>
    </location>
</feature>
<organism evidence="2 3">
    <name type="scientific">Tetragonisca angustula</name>
    <dbReference type="NCBI Taxonomy" id="166442"/>
    <lineage>
        <taxon>Eukaryota</taxon>
        <taxon>Metazoa</taxon>
        <taxon>Ecdysozoa</taxon>
        <taxon>Arthropoda</taxon>
        <taxon>Hexapoda</taxon>
        <taxon>Insecta</taxon>
        <taxon>Pterygota</taxon>
        <taxon>Neoptera</taxon>
        <taxon>Endopterygota</taxon>
        <taxon>Hymenoptera</taxon>
        <taxon>Apocrita</taxon>
        <taxon>Aculeata</taxon>
        <taxon>Apoidea</taxon>
        <taxon>Anthophila</taxon>
        <taxon>Apidae</taxon>
        <taxon>Tetragonisca</taxon>
    </lineage>
</organism>
<name>A0AAW1AGJ6_9HYME</name>
<evidence type="ECO:0000256" key="1">
    <source>
        <dbReference type="SAM" id="MobiDB-lite"/>
    </source>
</evidence>
<evidence type="ECO:0000313" key="2">
    <source>
        <dbReference type="EMBL" id="KAK9309294.1"/>
    </source>
</evidence>
<comment type="caution">
    <text evidence="2">The sequence shown here is derived from an EMBL/GenBank/DDBJ whole genome shotgun (WGS) entry which is preliminary data.</text>
</comment>
<accession>A0AAW1AGJ6</accession>
<sequence>MWRTKVKRRRGLLSLDDAIRGEVRGADIAGGKQYHEVGTRVSLEVRIRKCLRPGHQQRTTLNLLRKSRTGLRRWQHREEDSLGASPYPLARNQDRE</sequence>